<evidence type="ECO:0000313" key="2">
    <source>
        <dbReference type="Proteomes" id="UP001470809"/>
    </source>
</evidence>
<gene>
    <name evidence="1" type="ORF">AABB31_20405</name>
</gene>
<keyword evidence="2" id="KW-1185">Reference proteome</keyword>
<dbReference type="AlphaFoldDB" id="A0AAN0MCQ5"/>
<dbReference type="RefSeq" id="WP_342076594.1">
    <property type="nucleotide sequence ID" value="NZ_CP151767.2"/>
</dbReference>
<evidence type="ECO:0000313" key="1">
    <source>
        <dbReference type="EMBL" id="WZU67283.1"/>
    </source>
</evidence>
<proteinExistence type="predicted"/>
<organism evidence="1 2">
    <name type="scientific">Yoonia rhodophyticola</name>
    <dbReference type="NCBI Taxonomy" id="3137370"/>
    <lineage>
        <taxon>Bacteria</taxon>
        <taxon>Pseudomonadati</taxon>
        <taxon>Pseudomonadota</taxon>
        <taxon>Alphaproteobacteria</taxon>
        <taxon>Rhodobacterales</taxon>
        <taxon>Paracoccaceae</taxon>
        <taxon>Yoonia</taxon>
    </lineage>
</organism>
<accession>A0AAN0MCQ5</accession>
<reference evidence="1 2" key="2">
    <citation type="submission" date="2024-08" db="EMBL/GenBank/DDBJ databases">
        <title>Phylogenomic analyses of a clade within the roseobacter group suggest taxonomic reassignments of species of the genera Aestuariivita, Citreicella, Loktanella, Nautella, Pelagibaca, Ruegeria, Thalassobius, Thiobacimonas and Tropicibacter, and the proposal o.</title>
        <authorList>
            <person name="Jeon C.O."/>
        </authorList>
    </citation>
    <scope>NUCLEOTIDE SEQUENCE [LARGE SCALE GENOMIC DNA]</scope>
    <source>
        <strain evidence="1 2">SS1-5</strain>
    </source>
</reference>
<protein>
    <submittedName>
        <fullName evidence="1">Uncharacterized protein</fullName>
    </submittedName>
</protein>
<dbReference type="Proteomes" id="UP001470809">
    <property type="component" value="Chromosome"/>
</dbReference>
<sequence length="97" mass="10198">MDDLNGLDLVLLRRQLPDGVTGAEAIATSEAEVPAATVGVNHAYRLQQHAVQADRRRYADALIRWDVGACHALAPIGIVDTGVDSSVPALAGVRVVS</sequence>
<name>A0AAN0MCQ5_9RHOB</name>
<dbReference type="KEGG" id="yrh:AABB31_20405"/>
<reference evidence="2" key="1">
    <citation type="submission" date="2024-04" db="EMBL/GenBank/DDBJ databases">
        <title>Phylogenomic analyses of a clade within the roseobacter group suggest taxonomic reassignments of species of the genera Aestuariivita, Citreicella, Loktanella, Nautella, Pelagibaca, Ruegeria, Thalassobius, Thiobacimonas and Tropicibacter, and the proposal o.</title>
        <authorList>
            <person name="Jeon C.O."/>
        </authorList>
    </citation>
    <scope>NUCLEOTIDE SEQUENCE [LARGE SCALE GENOMIC DNA]</scope>
    <source>
        <strain evidence="2">SS1-5</strain>
    </source>
</reference>
<dbReference type="EMBL" id="CP151767">
    <property type="protein sequence ID" value="WZU67283.1"/>
    <property type="molecule type" value="Genomic_DNA"/>
</dbReference>